<comment type="similarity">
    <text evidence="4">Belongs to the RNA methyltransferase RlmH family.</text>
</comment>
<dbReference type="PANTHER" id="PTHR33603">
    <property type="entry name" value="METHYLTRANSFERASE"/>
    <property type="match status" value="1"/>
</dbReference>
<protein>
    <submittedName>
        <fullName evidence="5">23S rRNA (Pseudouridine(1915)-N(3))-methyltransferase</fullName>
        <ecNumber evidence="5">2.1.1.177</ecNumber>
    </submittedName>
</protein>
<evidence type="ECO:0000256" key="2">
    <source>
        <dbReference type="ARBA" id="ARBA00022679"/>
    </source>
</evidence>
<evidence type="ECO:0000256" key="4">
    <source>
        <dbReference type="ARBA" id="ARBA00038303"/>
    </source>
</evidence>
<dbReference type="PANTHER" id="PTHR33603:SF1">
    <property type="entry name" value="RIBOSOMAL RNA LARGE SUBUNIT METHYLTRANSFERASE H"/>
    <property type="match status" value="1"/>
</dbReference>
<dbReference type="Gene3D" id="3.40.1280.10">
    <property type="match status" value="1"/>
</dbReference>
<dbReference type="InterPro" id="IPR003742">
    <property type="entry name" value="RlmH-like"/>
</dbReference>
<keyword evidence="1 5" id="KW-0489">Methyltransferase</keyword>
<keyword evidence="3" id="KW-0949">S-adenosyl-L-methionine</keyword>
<evidence type="ECO:0000256" key="1">
    <source>
        <dbReference type="ARBA" id="ARBA00022603"/>
    </source>
</evidence>
<evidence type="ECO:0000256" key="3">
    <source>
        <dbReference type="ARBA" id="ARBA00022691"/>
    </source>
</evidence>
<dbReference type="AlphaFoldDB" id="A0A3B0S3F0"/>
<dbReference type="PIRSF" id="PIRSF004505">
    <property type="entry name" value="MT_bac"/>
    <property type="match status" value="1"/>
</dbReference>
<dbReference type="HAMAP" id="MF_00658">
    <property type="entry name" value="23SrRNA_methyltr_H"/>
    <property type="match status" value="1"/>
</dbReference>
<reference evidence="5" key="1">
    <citation type="submission" date="2018-06" db="EMBL/GenBank/DDBJ databases">
        <authorList>
            <person name="Zhirakovskaya E."/>
        </authorList>
    </citation>
    <scope>NUCLEOTIDE SEQUENCE</scope>
</reference>
<dbReference type="EC" id="2.1.1.177" evidence="5"/>
<dbReference type="GO" id="GO:0032259">
    <property type="term" value="P:methylation"/>
    <property type="evidence" value="ECO:0007669"/>
    <property type="project" value="UniProtKB-KW"/>
</dbReference>
<evidence type="ECO:0000313" key="5">
    <source>
        <dbReference type="EMBL" id="VAV99307.1"/>
    </source>
</evidence>
<keyword evidence="2 5" id="KW-0808">Transferase</keyword>
<dbReference type="InterPro" id="IPR029026">
    <property type="entry name" value="tRNA_m1G_MTases_N"/>
</dbReference>
<dbReference type="CDD" id="cd18081">
    <property type="entry name" value="RlmH-like"/>
    <property type="match status" value="1"/>
</dbReference>
<sequence>MRIHIGAVGRLKKSPEYVLADDYVGRVKKFGRTAGITGIAVKEYPESQAATAQLRKSDEADRLLAGCPPHSTIIILDEHGSDMSSSRLAKHIGRLRDDGIQDLAFLIGGPDGHGPALLDSAATKISFGSMTWPHRLVRIMLAEQIYRAVTILLNHPYHRS</sequence>
<dbReference type="GO" id="GO:0008168">
    <property type="term" value="F:methyltransferase activity"/>
    <property type="evidence" value="ECO:0007669"/>
    <property type="project" value="UniProtKB-KW"/>
</dbReference>
<dbReference type="GO" id="GO:0006364">
    <property type="term" value="P:rRNA processing"/>
    <property type="evidence" value="ECO:0007669"/>
    <property type="project" value="InterPro"/>
</dbReference>
<name>A0A3B0S3F0_9ZZZZ</name>
<accession>A0A3B0S3F0</accession>
<proteinExistence type="inferred from homology"/>
<dbReference type="NCBIfam" id="NF000989">
    <property type="entry name" value="PRK00103.2-3"/>
    <property type="match status" value="1"/>
</dbReference>
<dbReference type="EMBL" id="UOEC01000161">
    <property type="protein sequence ID" value="VAV99307.1"/>
    <property type="molecule type" value="Genomic_DNA"/>
</dbReference>
<dbReference type="Pfam" id="PF02590">
    <property type="entry name" value="SPOUT_MTase"/>
    <property type="match status" value="1"/>
</dbReference>
<dbReference type="SUPFAM" id="SSF75217">
    <property type="entry name" value="alpha/beta knot"/>
    <property type="match status" value="1"/>
</dbReference>
<gene>
    <name evidence="5" type="ORF">MNBD_ALPHA08-1844</name>
</gene>
<organism evidence="5">
    <name type="scientific">hydrothermal vent metagenome</name>
    <dbReference type="NCBI Taxonomy" id="652676"/>
    <lineage>
        <taxon>unclassified sequences</taxon>
        <taxon>metagenomes</taxon>
        <taxon>ecological metagenomes</taxon>
    </lineage>
</organism>
<dbReference type="InterPro" id="IPR029028">
    <property type="entry name" value="Alpha/beta_knot_MTases"/>
</dbReference>